<dbReference type="Gene3D" id="3.40.1190.20">
    <property type="match status" value="1"/>
</dbReference>
<dbReference type="Proteomes" id="UP000094043">
    <property type="component" value="Chromosome 3"/>
</dbReference>
<evidence type="ECO:0000256" key="5">
    <source>
        <dbReference type="ARBA" id="ARBA00022777"/>
    </source>
</evidence>
<dbReference type="SUPFAM" id="SSF53613">
    <property type="entry name" value="Ribokinase-like"/>
    <property type="match status" value="1"/>
</dbReference>
<sequence>MLTPQEATGREDPGRILSIQSHVVSGYVGNKAATFPLQMLGYDVDVINTVQFSNHTGYGFTDGYKTSPEQILAIFNGLTTNGLLTHSKVLTGYVPSAEALKVVAQGIQRMKEDNEKLVYLLDPVMGDIGTGLYVSDDTVPVYKDMLSLATIITPNQFEVELLSGINVTSLESLQQALRQLHTAHCLPHIAFSSIPLPTSIVEPLSLPGPPPSYTRLLPDPLPPWYDAVGACSSENEVLVCFASSWNEGEMETWAFALPTVRGYFSGVGDLFSAMVLAHFNQHPSTSGNSSLTFAVSKALLTVQQILLQTHIHSLAQANVLRAATQSPLHGSSNRLSPDSVIPSDVELDSIEPSNPKDPKRKAKRMRLRELEVVQQRELIKNIKIHQTSLCYIHYSKVPSVYTKEGIQKGKDEVFDQRQITIKS</sequence>
<dbReference type="GeneID" id="91086950"/>
<dbReference type="GO" id="GO:0005524">
    <property type="term" value="F:ATP binding"/>
    <property type="evidence" value="ECO:0007669"/>
    <property type="project" value="UniProtKB-KW"/>
</dbReference>
<dbReference type="AlphaFoldDB" id="A0AAJ8M1D7"/>
<keyword evidence="3" id="KW-0808">Transferase</keyword>
<reference evidence="9" key="3">
    <citation type="submission" date="2024-01" db="EMBL/GenBank/DDBJ databases">
        <authorList>
            <person name="Coelho M.A."/>
            <person name="David-Palma M."/>
            <person name="Shea T."/>
            <person name="Sun S."/>
            <person name="Cuomo C.A."/>
            <person name="Heitman J."/>
        </authorList>
    </citation>
    <scope>NUCLEOTIDE SEQUENCE</scope>
    <source>
        <strain evidence="9">CBS 7841</strain>
    </source>
</reference>
<evidence type="ECO:0000256" key="7">
    <source>
        <dbReference type="SAM" id="MobiDB-lite"/>
    </source>
</evidence>
<keyword evidence="6" id="KW-0067">ATP-binding</keyword>
<accession>A0AAJ8M1D7</accession>
<comment type="similarity">
    <text evidence="1">Belongs to the pyridoxine kinase family.</text>
</comment>
<evidence type="ECO:0000313" key="9">
    <source>
        <dbReference type="EMBL" id="WVN87556.1"/>
    </source>
</evidence>
<dbReference type="RefSeq" id="XP_066068256.1">
    <property type="nucleotide sequence ID" value="XM_066212159.1"/>
</dbReference>
<evidence type="ECO:0000259" key="8">
    <source>
        <dbReference type="Pfam" id="PF08543"/>
    </source>
</evidence>
<evidence type="ECO:0000313" key="10">
    <source>
        <dbReference type="Proteomes" id="UP000094043"/>
    </source>
</evidence>
<dbReference type="CDD" id="cd01173">
    <property type="entry name" value="pyridoxal_pyridoxamine_kinase"/>
    <property type="match status" value="1"/>
</dbReference>
<feature type="domain" description="Pyridoxamine kinase/Phosphomethylpyrimidine kinase" evidence="8">
    <location>
        <begin position="46"/>
        <end position="185"/>
    </location>
</feature>
<dbReference type="EC" id="2.7.1.35" evidence="2"/>
<dbReference type="InterPro" id="IPR013749">
    <property type="entry name" value="PM/HMP-P_kinase-1"/>
</dbReference>
<dbReference type="InterPro" id="IPR004625">
    <property type="entry name" value="PyrdxlKinase"/>
</dbReference>
<proteinExistence type="inferred from homology"/>
<evidence type="ECO:0000256" key="4">
    <source>
        <dbReference type="ARBA" id="ARBA00022741"/>
    </source>
</evidence>
<evidence type="ECO:0000256" key="2">
    <source>
        <dbReference type="ARBA" id="ARBA00012104"/>
    </source>
</evidence>
<evidence type="ECO:0000256" key="6">
    <source>
        <dbReference type="ARBA" id="ARBA00022840"/>
    </source>
</evidence>
<dbReference type="GO" id="GO:0008478">
    <property type="term" value="F:pyridoxal kinase activity"/>
    <property type="evidence" value="ECO:0007669"/>
    <property type="project" value="UniProtKB-EC"/>
</dbReference>
<evidence type="ECO:0000256" key="3">
    <source>
        <dbReference type="ARBA" id="ARBA00022679"/>
    </source>
</evidence>
<keyword evidence="5 9" id="KW-0418">Kinase</keyword>
<dbReference type="PANTHER" id="PTHR10534">
    <property type="entry name" value="PYRIDOXAL KINASE"/>
    <property type="match status" value="1"/>
</dbReference>
<keyword evidence="10" id="KW-1185">Reference proteome</keyword>
<dbReference type="NCBIfam" id="TIGR00687">
    <property type="entry name" value="pyridox_kin"/>
    <property type="match status" value="1"/>
</dbReference>
<dbReference type="GO" id="GO:0005829">
    <property type="term" value="C:cytosol"/>
    <property type="evidence" value="ECO:0007669"/>
    <property type="project" value="TreeGrafter"/>
</dbReference>
<dbReference type="GO" id="GO:0009443">
    <property type="term" value="P:pyridoxal 5'-phosphate salvage"/>
    <property type="evidence" value="ECO:0007669"/>
    <property type="project" value="InterPro"/>
</dbReference>
<organism evidence="9 10">
    <name type="scientific">Cryptococcus depauperatus CBS 7841</name>
    <dbReference type="NCBI Taxonomy" id="1295531"/>
    <lineage>
        <taxon>Eukaryota</taxon>
        <taxon>Fungi</taxon>
        <taxon>Dikarya</taxon>
        <taxon>Basidiomycota</taxon>
        <taxon>Agaricomycotina</taxon>
        <taxon>Tremellomycetes</taxon>
        <taxon>Tremellales</taxon>
        <taxon>Cryptococcaceae</taxon>
        <taxon>Cryptococcus</taxon>
    </lineage>
</organism>
<keyword evidence="4" id="KW-0547">Nucleotide-binding</keyword>
<reference evidence="9" key="2">
    <citation type="journal article" date="2022" name="Elife">
        <title>Obligate sexual reproduction of a homothallic fungus closely related to the Cryptococcus pathogenic species complex.</title>
        <authorList>
            <person name="Passer A.R."/>
            <person name="Clancey S.A."/>
            <person name="Shea T."/>
            <person name="David-Palma M."/>
            <person name="Averette A.F."/>
            <person name="Boekhout T."/>
            <person name="Porcel B.M."/>
            <person name="Nowrousian M."/>
            <person name="Cuomo C.A."/>
            <person name="Sun S."/>
            <person name="Heitman J."/>
            <person name="Coelho M.A."/>
        </authorList>
    </citation>
    <scope>NUCLEOTIDE SEQUENCE</scope>
    <source>
        <strain evidence="9">CBS 7841</strain>
    </source>
</reference>
<dbReference type="InterPro" id="IPR029056">
    <property type="entry name" value="Ribokinase-like"/>
</dbReference>
<feature type="compositionally biased region" description="Polar residues" evidence="7">
    <location>
        <begin position="327"/>
        <end position="336"/>
    </location>
</feature>
<name>A0AAJ8M1D7_9TREE</name>
<protein>
    <recommendedName>
        <fullName evidence="2">pyridoxal kinase</fullName>
        <ecNumber evidence="2">2.7.1.35</ecNumber>
    </recommendedName>
</protein>
<dbReference type="Pfam" id="PF08543">
    <property type="entry name" value="Phos_pyr_kin"/>
    <property type="match status" value="1"/>
</dbReference>
<dbReference type="PANTHER" id="PTHR10534:SF2">
    <property type="entry name" value="PYRIDOXAL KINASE"/>
    <property type="match status" value="1"/>
</dbReference>
<gene>
    <name evidence="9" type="ORF">L203_102739</name>
</gene>
<feature type="region of interest" description="Disordered" evidence="7">
    <location>
        <begin position="327"/>
        <end position="363"/>
    </location>
</feature>
<dbReference type="KEGG" id="cdep:91086950"/>
<evidence type="ECO:0000256" key="1">
    <source>
        <dbReference type="ARBA" id="ARBA00008805"/>
    </source>
</evidence>
<reference evidence="9" key="1">
    <citation type="submission" date="2016-06" db="EMBL/GenBank/DDBJ databases">
        <authorList>
            <person name="Cuomo C."/>
            <person name="Litvintseva A."/>
            <person name="Heitman J."/>
            <person name="Chen Y."/>
            <person name="Sun S."/>
            <person name="Springer D."/>
            <person name="Dromer F."/>
            <person name="Young S."/>
            <person name="Zeng Q."/>
            <person name="Chapman S."/>
            <person name="Gujja S."/>
            <person name="Saif S."/>
            <person name="Birren B."/>
        </authorList>
    </citation>
    <scope>NUCLEOTIDE SEQUENCE</scope>
    <source>
        <strain evidence="9">CBS 7841</strain>
    </source>
</reference>
<dbReference type="EMBL" id="CP143786">
    <property type="protein sequence ID" value="WVN87556.1"/>
    <property type="molecule type" value="Genomic_DNA"/>
</dbReference>